<feature type="compositionally biased region" description="Basic and acidic residues" evidence="16">
    <location>
        <begin position="399"/>
        <end position="411"/>
    </location>
</feature>
<dbReference type="SMART" id="SM00331">
    <property type="entry name" value="PP2C_SIG"/>
    <property type="match status" value="1"/>
</dbReference>
<geneLocation type="plasmid" evidence="18 19">
    <name>pSCATT</name>
</geneLocation>
<dbReference type="FunFam" id="3.30.450.40:FF:000035">
    <property type="entry name" value="PAS sensor protein"/>
    <property type="match status" value="1"/>
</dbReference>
<evidence type="ECO:0000256" key="12">
    <source>
        <dbReference type="ARBA" id="ARBA00047761"/>
    </source>
</evidence>
<keyword evidence="2" id="KW-0597">Phosphoprotein</keyword>
<keyword evidence="10" id="KW-0904">Protein phosphatase</keyword>
<organism evidence="18 19">
    <name type="scientific">Streptantibioticus cattleyicolor (strain ATCC 35852 / DSM 46488 / JCM 4925 / NBRC 14057 / NRRL 8057)</name>
    <name type="common">Streptomyces cattleya</name>
    <dbReference type="NCBI Taxonomy" id="1003195"/>
    <lineage>
        <taxon>Bacteria</taxon>
        <taxon>Bacillati</taxon>
        <taxon>Actinomycetota</taxon>
        <taxon>Actinomycetes</taxon>
        <taxon>Kitasatosporales</taxon>
        <taxon>Streptomycetaceae</taxon>
        <taxon>Streptantibioticus</taxon>
    </lineage>
</organism>
<comment type="function">
    <text evidence="13">Primarily acts as an independent SigF regulator that is sensitive to the osmosensory signal, mediating the cross talk of PknD with the SigF regulon. Possesses both phosphatase and kinase activities. The kinase domain functions as a classic anti-sigma factor-like kinase to phosphorylate the anti-anti-sigma factor domain at the canonical regulatory site, and the phosphatase domain antagonizes this activity.</text>
</comment>
<accession>G8XF26</accession>
<evidence type="ECO:0000313" key="19">
    <source>
        <dbReference type="Proteomes" id="UP000007842"/>
    </source>
</evidence>
<evidence type="ECO:0000256" key="10">
    <source>
        <dbReference type="ARBA" id="ARBA00022912"/>
    </source>
</evidence>
<evidence type="ECO:0000256" key="9">
    <source>
        <dbReference type="ARBA" id="ARBA00022842"/>
    </source>
</evidence>
<keyword evidence="19" id="KW-1185">Reference proteome</keyword>
<dbReference type="InterPro" id="IPR036890">
    <property type="entry name" value="HATPase_C_sf"/>
</dbReference>
<gene>
    <name evidence="18" type="ordered locus">SCATT_p02840</name>
</gene>
<evidence type="ECO:0000256" key="6">
    <source>
        <dbReference type="ARBA" id="ARBA00022777"/>
    </source>
</evidence>
<evidence type="ECO:0000256" key="11">
    <source>
        <dbReference type="ARBA" id="ARBA00023211"/>
    </source>
</evidence>
<dbReference type="Pfam" id="PF00989">
    <property type="entry name" value="PAS"/>
    <property type="match status" value="1"/>
</dbReference>
<feature type="domain" description="PAS" evidence="17">
    <location>
        <begin position="280"/>
        <end position="325"/>
    </location>
</feature>
<dbReference type="InterPro" id="IPR003594">
    <property type="entry name" value="HATPase_dom"/>
</dbReference>
<evidence type="ECO:0000259" key="17">
    <source>
        <dbReference type="PROSITE" id="PS50112"/>
    </source>
</evidence>
<dbReference type="KEGG" id="scy:SCATT_p02840"/>
<keyword evidence="7" id="KW-0378">Hydrolase</keyword>
<dbReference type="GO" id="GO:0016301">
    <property type="term" value="F:kinase activity"/>
    <property type="evidence" value="ECO:0007669"/>
    <property type="project" value="UniProtKB-KW"/>
</dbReference>
<keyword evidence="8" id="KW-0067">ATP-binding</keyword>
<dbReference type="EMBL" id="CP003229">
    <property type="protein sequence ID" value="AEW98477.1"/>
    <property type="molecule type" value="Genomic_DNA"/>
</dbReference>
<feature type="region of interest" description="Disordered" evidence="16">
    <location>
        <begin position="388"/>
        <end position="431"/>
    </location>
</feature>
<evidence type="ECO:0000256" key="5">
    <source>
        <dbReference type="ARBA" id="ARBA00022741"/>
    </source>
</evidence>
<dbReference type="InterPro" id="IPR001932">
    <property type="entry name" value="PPM-type_phosphatase-like_dom"/>
</dbReference>
<dbReference type="GO" id="GO:0006355">
    <property type="term" value="P:regulation of DNA-templated transcription"/>
    <property type="evidence" value="ECO:0007669"/>
    <property type="project" value="InterPro"/>
</dbReference>
<evidence type="ECO:0000256" key="1">
    <source>
        <dbReference type="ARBA" id="ARBA00013081"/>
    </source>
</evidence>
<reference evidence="19" key="1">
    <citation type="submission" date="2011-12" db="EMBL/GenBank/DDBJ databases">
        <title>Complete genome sequence of Streptomyces cattleya strain DSM 46488.</title>
        <authorList>
            <person name="Ou H.-Y."/>
            <person name="Li P."/>
            <person name="Zhao C."/>
            <person name="O'Hagan D."/>
            <person name="Deng Z."/>
        </authorList>
    </citation>
    <scope>NUCLEOTIDE SEQUENCE [LARGE SCALE GENOMIC DNA]</scope>
    <source>
        <strain evidence="19">ATCC 35852 / DSM 46488 / JCM 4925 / NBRC 14057 / NRRL 8057</strain>
        <plasmid evidence="19">Plasmid pSCATT</plasmid>
    </source>
</reference>
<protein>
    <recommendedName>
        <fullName evidence="1">protein-serine/threonine phosphatase</fullName>
        <ecNumber evidence="1">3.1.3.16</ecNumber>
    </recommendedName>
    <alternativeName>
        <fullName evidence="15">Protein-serine/threonine phosphatase</fullName>
    </alternativeName>
    <alternativeName>
        <fullName evidence="14">Serine/threonine-protein kinase</fullName>
    </alternativeName>
</protein>
<evidence type="ECO:0000256" key="13">
    <source>
        <dbReference type="ARBA" id="ARBA00056274"/>
    </source>
</evidence>
<dbReference type="SUPFAM" id="SSF81606">
    <property type="entry name" value="PP2C-like"/>
    <property type="match status" value="1"/>
</dbReference>
<dbReference type="PANTHER" id="PTHR43156">
    <property type="entry name" value="STAGE II SPORULATION PROTEIN E-RELATED"/>
    <property type="match status" value="1"/>
</dbReference>
<dbReference type="PROSITE" id="PS50112">
    <property type="entry name" value="PAS"/>
    <property type="match status" value="1"/>
</dbReference>
<comment type="catalytic activity">
    <reaction evidence="12">
        <text>O-phospho-L-seryl-[protein] + H2O = L-seryl-[protein] + phosphate</text>
        <dbReference type="Rhea" id="RHEA:20629"/>
        <dbReference type="Rhea" id="RHEA-COMP:9863"/>
        <dbReference type="Rhea" id="RHEA-COMP:11604"/>
        <dbReference type="ChEBI" id="CHEBI:15377"/>
        <dbReference type="ChEBI" id="CHEBI:29999"/>
        <dbReference type="ChEBI" id="CHEBI:43474"/>
        <dbReference type="ChEBI" id="CHEBI:83421"/>
        <dbReference type="EC" id="3.1.3.16"/>
    </reaction>
</comment>
<keyword evidence="9" id="KW-0460">Magnesium</keyword>
<dbReference type="SUPFAM" id="SSF55781">
    <property type="entry name" value="GAF domain-like"/>
    <property type="match status" value="1"/>
</dbReference>
<evidence type="ECO:0000256" key="4">
    <source>
        <dbReference type="ARBA" id="ARBA00022723"/>
    </source>
</evidence>
<dbReference type="InterPro" id="IPR003018">
    <property type="entry name" value="GAF"/>
</dbReference>
<evidence type="ECO:0000256" key="14">
    <source>
        <dbReference type="ARBA" id="ARBA00075117"/>
    </source>
</evidence>
<dbReference type="Gene3D" id="3.30.450.20">
    <property type="entry name" value="PAS domain"/>
    <property type="match status" value="1"/>
</dbReference>
<dbReference type="PANTHER" id="PTHR43156:SF2">
    <property type="entry name" value="STAGE II SPORULATION PROTEIN E"/>
    <property type="match status" value="1"/>
</dbReference>
<keyword evidence="4" id="KW-0479">Metal-binding</keyword>
<dbReference type="InterPro" id="IPR035965">
    <property type="entry name" value="PAS-like_dom_sf"/>
</dbReference>
<sequence>MRSVLDGVAPDVVDTAELLTDELMTNAVVHARTEIEMRAWSTGGRVHVRVSDRRPSCGLVPHEHRPYATTGRGLGVVEQLASSHGAHICEDRKTVWFELWPGLPAPPASAWETVPPPGPTVTVTLVDVPYVLYWAAQQHWEALLREMLLVASAGERIGSVPPEELFLAHDTANVISACMTAAAQEETAGSATLSFLVEFPADAAPAVATLCRVLDAAEEAAQLGSVLTLPALPHIRAFRHWLLDQIAEQVAGGPPTSWALAGDAPVATATELSPWDASDIEAASVPTIVADDGDRIIAVNTAVASLLGWQADDLIGRPLTVLVPEHLRERHTAAFSSLLLTGQPRILGRSVPLPALHRDGRLIPIRLHIQTQEAVDGRTVLVAQLTPRTAAPEASSAPVERRVAVRAEPRPGSRPVRPPSGTTQPRRMSRDEMGDALHRLSLLAETGNALAGTLDLDEGLRRVCQVLTRRLADWCAVDLLDEQGDVNRVCVVHRDPSALTPGVELGTLPPLSEAERGPLPRVLRGAGPLLLTDIPPPGPDHSPLDTRQLELFQRLGASSAVIAPLRARREVLGALIVVRTREEDPFTEEDLPLVSDLVRGISLGVDNARLYQSTQRTAERLQFSLLPQLPDVAHLEMAARYAPSSTTAQVGGDWFDAFVLPNGDTAVVIGDVAGHDLQAAVAMSQLRNMLRGIAVDCQEPSGVVLHRLDRACHAFYPNATATCVYALVKGGDAGPWELHHASAGHLPMLLTTWEGETRYLESGAGLLIGMDPGAPRTTARDPLPPRSTLLLFTDGLIERRGESLDDAMARLRHDAATLARSPLDVFCDELIIRLGSDSTDDIALLAVRPAPPGRTGQ</sequence>
<dbReference type="SMART" id="SM00091">
    <property type="entry name" value="PAS"/>
    <property type="match status" value="1"/>
</dbReference>
<dbReference type="InterPro" id="IPR013767">
    <property type="entry name" value="PAS_fold"/>
</dbReference>
<evidence type="ECO:0000256" key="2">
    <source>
        <dbReference type="ARBA" id="ARBA00022553"/>
    </source>
</evidence>
<dbReference type="CDD" id="cd16936">
    <property type="entry name" value="HATPase_RsbW-like"/>
    <property type="match status" value="1"/>
</dbReference>
<evidence type="ECO:0000256" key="3">
    <source>
        <dbReference type="ARBA" id="ARBA00022679"/>
    </source>
</evidence>
<evidence type="ECO:0000256" key="8">
    <source>
        <dbReference type="ARBA" id="ARBA00022840"/>
    </source>
</evidence>
<name>G8XF26_STREN</name>
<evidence type="ECO:0000256" key="16">
    <source>
        <dbReference type="SAM" id="MobiDB-lite"/>
    </source>
</evidence>
<dbReference type="InterPro" id="IPR052016">
    <property type="entry name" value="Bact_Sigma-Reg"/>
</dbReference>
<dbReference type="InterPro" id="IPR000014">
    <property type="entry name" value="PAS"/>
</dbReference>
<dbReference type="AlphaFoldDB" id="G8XF26"/>
<dbReference type="Gene3D" id="3.30.450.40">
    <property type="match status" value="1"/>
</dbReference>
<dbReference type="Gene3D" id="3.60.40.10">
    <property type="entry name" value="PPM-type phosphatase domain"/>
    <property type="match status" value="1"/>
</dbReference>
<dbReference type="FunFam" id="3.60.40.10:FF:000005">
    <property type="entry name" value="Serine/threonine protein phosphatase"/>
    <property type="match status" value="1"/>
</dbReference>
<keyword evidence="6" id="KW-0418">Kinase</keyword>
<dbReference type="NCBIfam" id="TIGR00229">
    <property type="entry name" value="sensory_box"/>
    <property type="match status" value="1"/>
</dbReference>
<keyword evidence="18" id="KW-0614">Plasmid</keyword>
<dbReference type="HOGENOM" id="CLU_000445_43_8_11"/>
<proteinExistence type="predicted"/>
<keyword evidence="5" id="KW-0547">Nucleotide-binding</keyword>
<evidence type="ECO:0000256" key="15">
    <source>
        <dbReference type="ARBA" id="ARBA00081350"/>
    </source>
</evidence>
<keyword evidence="11" id="KW-0464">Manganese</keyword>
<dbReference type="InterPro" id="IPR029016">
    <property type="entry name" value="GAF-like_dom_sf"/>
</dbReference>
<dbReference type="SMART" id="SM00065">
    <property type="entry name" value="GAF"/>
    <property type="match status" value="1"/>
</dbReference>
<evidence type="ECO:0000256" key="7">
    <source>
        <dbReference type="ARBA" id="ARBA00022801"/>
    </source>
</evidence>
<dbReference type="InterPro" id="IPR036457">
    <property type="entry name" value="PPM-type-like_dom_sf"/>
</dbReference>
<dbReference type="Gene3D" id="3.30.565.10">
    <property type="entry name" value="Histidine kinase-like ATPase, C-terminal domain"/>
    <property type="match status" value="1"/>
</dbReference>
<dbReference type="CDD" id="cd00130">
    <property type="entry name" value="PAS"/>
    <property type="match status" value="1"/>
</dbReference>
<dbReference type="SUPFAM" id="SSF55785">
    <property type="entry name" value="PYP-like sensor domain (PAS domain)"/>
    <property type="match status" value="1"/>
</dbReference>
<dbReference type="SUPFAM" id="SSF55874">
    <property type="entry name" value="ATPase domain of HSP90 chaperone/DNA topoisomerase II/histidine kinase"/>
    <property type="match status" value="1"/>
</dbReference>
<dbReference type="GO" id="GO:0046872">
    <property type="term" value="F:metal ion binding"/>
    <property type="evidence" value="ECO:0007669"/>
    <property type="project" value="UniProtKB-KW"/>
</dbReference>
<keyword evidence="3" id="KW-0808">Transferase</keyword>
<dbReference type="PATRIC" id="fig|1003195.29.peg.6083"/>
<evidence type="ECO:0000313" key="18">
    <source>
        <dbReference type="EMBL" id="AEW98477.1"/>
    </source>
</evidence>
<dbReference type="GO" id="GO:0004722">
    <property type="term" value="F:protein serine/threonine phosphatase activity"/>
    <property type="evidence" value="ECO:0007669"/>
    <property type="project" value="UniProtKB-EC"/>
</dbReference>
<dbReference type="Pfam" id="PF13581">
    <property type="entry name" value="HATPase_c_2"/>
    <property type="match status" value="1"/>
</dbReference>
<dbReference type="GO" id="GO:0005524">
    <property type="term" value="F:ATP binding"/>
    <property type="evidence" value="ECO:0007669"/>
    <property type="project" value="UniProtKB-KW"/>
</dbReference>
<dbReference type="Pfam" id="PF07228">
    <property type="entry name" value="SpoIIE"/>
    <property type="match status" value="1"/>
</dbReference>
<dbReference type="Proteomes" id="UP000007842">
    <property type="component" value="Plasmid pSCATT"/>
</dbReference>
<dbReference type="EC" id="3.1.3.16" evidence="1"/>
<dbReference type="Pfam" id="PF01590">
    <property type="entry name" value="GAF"/>
    <property type="match status" value="1"/>
</dbReference>